<evidence type="ECO:0000256" key="2">
    <source>
        <dbReference type="ARBA" id="ARBA00010044"/>
    </source>
</evidence>
<keyword evidence="7" id="KW-1003">Cell membrane</keyword>
<evidence type="ECO:0000256" key="7">
    <source>
        <dbReference type="HAMAP-Rule" id="MF_01458"/>
    </source>
</evidence>
<feature type="binding site" evidence="7">
    <location>
        <position position="418"/>
    </location>
    <ligand>
        <name>Zn(2+)</name>
        <dbReference type="ChEBI" id="CHEBI:29105"/>
        <note>catalytic</note>
    </ligand>
</feature>
<keyword evidence="7" id="KW-0378">Hydrolase</keyword>
<feature type="active site" evidence="7">
    <location>
        <position position="344"/>
    </location>
</feature>
<dbReference type="EC" id="3.4.24.-" evidence="7"/>
<feature type="binding site" evidence="7">
    <location>
        <position position="347"/>
    </location>
    <ligand>
        <name>Zn(2+)</name>
        <dbReference type="ChEBI" id="CHEBI:29105"/>
        <note>catalytic</note>
    </ligand>
</feature>
<comment type="cofactor">
    <cofactor evidence="7">
        <name>Zn(2+)</name>
        <dbReference type="ChEBI" id="CHEBI:29105"/>
    </cofactor>
    <text evidence="7">Binds 1 zinc ion per subunit.</text>
</comment>
<keyword evidence="4 7" id="KW-0862">Zinc</keyword>
<dbReference type="PANTHER" id="PTHR23076:SF97">
    <property type="entry name" value="ATP-DEPENDENT ZINC METALLOPROTEASE YME1L1"/>
    <property type="match status" value="1"/>
</dbReference>
<feature type="compositionally biased region" description="Basic and acidic residues" evidence="9">
    <location>
        <begin position="511"/>
        <end position="522"/>
    </location>
</feature>
<evidence type="ECO:0000256" key="6">
    <source>
        <dbReference type="ARBA" id="ARBA00023136"/>
    </source>
</evidence>
<proteinExistence type="inferred from homology"/>
<evidence type="ECO:0000256" key="1">
    <source>
        <dbReference type="ARBA" id="ARBA00004370"/>
    </source>
</evidence>
<evidence type="ECO:0000313" key="12">
    <source>
        <dbReference type="Proteomes" id="UP000779508"/>
    </source>
</evidence>
<comment type="caution">
    <text evidence="11">The sequence shown here is derived from an EMBL/GenBank/DDBJ whole genome shotgun (WGS) entry which is preliminary data.</text>
</comment>
<accession>A0ABS6G3E8</accession>
<dbReference type="InterPro" id="IPR000642">
    <property type="entry name" value="Peptidase_M41"/>
</dbReference>
<organism evidence="11 12">
    <name type="scientific">Alkaliphilus flagellatus</name>
    <dbReference type="NCBI Taxonomy" id="2841507"/>
    <lineage>
        <taxon>Bacteria</taxon>
        <taxon>Bacillati</taxon>
        <taxon>Bacillota</taxon>
        <taxon>Clostridia</taxon>
        <taxon>Peptostreptococcales</taxon>
        <taxon>Natronincolaceae</taxon>
        <taxon>Alkaliphilus</taxon>
    </lineage>
</organism>
<comment type="function">
    <text evidence="7">Acts as a processive, ATP-dependent zinc metallopeptidase for both cytoplasmic and membrane proteins. Plays a role in the quality control of integral membrane proteins.</text>
</comment>
<comment type="similarity">
    <text evidence="7">In the central section; belongs to the AAA ATPase family.</text>
</comment>
<keyword evidence="7" id="KW-0812">Transmembrane</keyword>
<dbReference type="InterPro" id="IPR041569">
    <property type="entry name" value="AAA_lid_3"/>
</dbReference>
<keyword evidence="5 7" id="KW-0482">Metalloprotease</keyword>
<dbReference type="PROSITE" id="PS00674">
    <property type="entry name" value="AAA"/>
    <property type="match status" value="1"/>
</dbReference>
<evidence type="ECO:0000256" key="4">
    <source>
        <dbReference type="ARBA" id="ARBA00022833"/>
    </source>
</evidence>
<keyword evidence="6 7" id="KW-0472">Membrane</keyword>
<evidence type="ECO:0000256" key="9">
    <source>
        <dbReference type="SAM" id="MobiDB-lite"/>
    </source>
</evidence>
<dbReference type="InterPro" id="IPR003960">
    <property type="entry name" value="ATPase_AAA_CS"/>
</dbReference>
<dbReference type="HAMAP" id="MF_01458">
    <property type="entry name" value="FtsH"/>
    <property type="match status" value="1"/>
</dbReference>
<keyword evidence="7" id="KW-1133">Transmembrane helix</keyword>
<evidence type="ECO:0000256" key="3">
    <source>
        <dbReference type="ARBA" id="ARBA00022723"/>
    </source>
</evidence>
<dbReference type="CDD" id="cd19501">
    <property type="entry name" value="RecA-like_FtsH"/>
    <property type="match status" value="1"/>
</dbReference>
<keyword evidence="7 8" id="KW-0067">ATP-binding</keyword>
<comment type="similarity">
    <text evidence="2 7">In the C-terminal section; belongs to the peptidase M41 family.</text>
</comment>
<reference evidence="11 12" key="1">
    <citation type="submission" date="2021-06" db="EMBL/GenBank/DDBJ databases">
        <authorList>
            <person name="Sun Q."/>
            <person name="Li D."/>
        </authorList>
    </citation>
    <scope>NUCLEOTIDE SEQUENCE [LARGE SCALE GENOMIC DNA]</scope>
    <source>
        <strain evidence="11 12">MSJ-5</strain>
    </source>
</reference>
<feature type="binding site" evidence="7">
    <location>
        <begin position="124"/>
        <end position="131"/>
    </location>
    <ligand>
        <name>ATP</name>
        <dbReference type="ChEBI" id="CHEBI:30616"/>
    </ligand>
</feature>
<dbReference type="InterPro" id="IPR003593">
    <property type="entry name" value="AAA+_ATPase"/>
</dbReference>
<dbReference type="Proteomes" id="UP000779508">
    <property type="component" value="Unassembled WGS sequence"/>
</dbReference>
<feature type="binding site" evidence="7">
    <location>
        <position position="343"/>
    </location>
    <ligand>
        <name>Zn(2+)</name>
        <dbReference type="ChEBI" id="CHEBI:29105"/>
        <note>catalytic</note>
    </ligand>
</feature>
<dbReference type="RefSeq" id="WP_216417886.1">
    <property type="nucleotide sequence ID" value="NZ_JAHLQK010000004.1"/>
</dbReference>
<dbReference type="EMBL" id="JAHLQK010000004">
    <property type="protein sequence ID" value="MBU5677007.1"/>
    <property type="molecule type" value="Genomic_DNA"/>
</dbReference>
<comment type="similarity">
    <text evidence="8">Belongs to the AAA ATPase family.</text>
</comment>
<comment type="subunit">
    <text evidence="7">Homohexamer.</text>
</comment>
<gene>
    <name evidence="7 11" type="primary">ftsH</name>
    <name evidence="11" type="ORF">KQI88_11335</name>
</gene>
<dbReference type="InterPro" id="IPR003959">
    <property type="entry name" value="ATPase_AAA_core"/>
</dbReference>
<dbReference type="Pfam" id="PF01434">
    <property type="entry name" value="Peptidase_M41"/>
    <property type="match status" value="1"/>
</dbReference>
<dbReference type="PANTHER" id="PTHR23076">
    <property type="entry name" value="METALLOPROTEASE M41 FTSH"/>
    <property type="match status" value="1"/>
</dbReference>
<keyword evidence="3 7" id="KW-0479">Metal-binding</keyword>
<evidence type="ECO:0000259" key="10">
    <source>
        <dbReference type="SMART" id="SM00382"/>
    </source>
</evidence>
<keyword evidence="12" id="KW-1185">Reference proteome</keyword>
<evidence type="ECO:0000313" key="11">
    <source>
        <dbReference type="EMBL" id="MBU5677007.1"/>
    </source>
</evidence>
<name>A0ABS6G3E8_9FIRM</name>
<feature type="domain" description="AAA+ ATPase" evidence="10">
    <location>
        <begin position="116"/>
        <end position="252"/>
    </location>
</feature>
<dbReference type="Pfam" id="PF00004">
    <property type="entry name" value="AAA"/>
    <property type="match status" value="1"/>
</dbReference>
<dbReference type="SMART" id="SM00382">
    <property type="entry name" value="AAA"/>
    <property type="match status" value="1"/>
</dbReference>
<protein>
    <recommendedName>
        <fullName evidence="7">ATP-dependent zinc metalloprotease FtsH</fullName>
        <ecNumber evidence="7">3.4.24.-</ecNumber>
    </recommendedName>
</protein>
<dbReference type="GO" id="GO:0008237">
    <property type="term" value="F:metallopeptidase activity"/>
    <property type="evidence" value="ECO:0007669"/>
    <property type="project" value="UniProtKB-KW"/>
</dbReference>
<keyword evidence="7" id="KW-0645">Protease</keyword>
<comment type="subcellular location">
    <subcellularLocation>
        <location evidence="7">Cell membrane</location>
        <topology evidence="7">Multi-pass membrane protein</topology>
        <orientation evidence="7">Cytoplasmic side</orientation>
    </subcellularLocation>
    <subcellularLocation>
        <location evidence="1">Membrane</location>
    </subcellularLocation>
</comment>
<dbReference type="InterPro" id="IPR005936">
    <property type="entry name" value="FtsH"/>
</dbReference>
<dbReference type="Pfam" id="PF17862">
    <property type="entry name" value="AAA_lid_3"/>
    <property type="match status" value="1"/>
</dbReference>
<sequence length="522" mass="58643">MIILCIFVALNIVSNFVTWANSSLINRLTSGDRLLILGITILLFIYYMKLDKNPQYAHATINTEKKEKDQNSNEFFTKPKVTFQDVAGLEEVKEELIEVIDFINQSEKYKKMGAKIPKGILFHGPPGTGKTLLASAVAGETKSAFFSASGSEFVEKYVGVGAKRIRTLFEKARKEAPSVIFIDEIDAIGAKRHLDSNNEKDQTLNQLLVELDGFNTDQTVVVIAATNRIDLLDEALLRPGRFDRHMYISNPNVKAREEILKVHTRNKPLDPSISISDLARKTHGMSGAHLSNVANEAAIIAVRENKHIITIAHFEQAIERVIAGLQVKNPTILPKEKEVVSYHEAGHALVGKILRTDMVHKVSIIPRGQALGYVIHMPQEDRYVLTKEELCDKMMVMLGGRAAEELIFNHLSTGAKDDLKKVTEVAMQMVCEYGMSDLGFIYNEPSMIRSLSDSINQEINKIIYECYNTTYNYLKKYRNELEKISTALLARETLNSSELDELLGDFPPTPKTKDEKEKLEAV</sequence>
<dbReference type="NCBIfam" id="TIGR01241">
    <property type="entry name" value="FtsH_fam"/>
    <property type="match status" value="1"/>
</dbReference>
<evidence type="ECO:0000256" key="8">
    <source>
        <dbReference type="RuleBase" id="RU003651"/>
    </source>
</evidence>
<feature type="region of interest" description="Disordered" evidence="9">
    <location>
        <begin position="500"/>
        <end position="522"/>
    </location>
</feature>
<evidence type="ECO:0000256" key="5">
    <source>
        <dbReference type="ARBA" id="ARBA00023049"/>
    </source>
</evidence>
<keyword evidence="7 8" id="KW-0547">Nucleotide-binding</keyword>